<dbReference type="PANTHER" id="PTHR24123:SF33">
    <property type="entry name" value="PROTEIN HOS4"/>
    <property type="match status" value="1"/>
</dbReference>
<evidence type="ECO:0000313" key="3">
    <source>
        <dbReference type="EMBL" id="PVZ99836.1"/>
    </source>
</evidence>
<gene>
    <name evidence="3" type="ORF">BB558_004141</name>
</gene>
<dbReference type="PANTHER" id="PTHR24123">
    <property type="entry name" value="ANKYRIN REPEAT-CONTAINING"/>
    <property type="match status" value="1"/>
</dbReference>
<evidence type="ECO:0000256" key="2">
    <source>
        <dbReference type="ARBA" id="ARBA00023043"/>
    </source>
</evidence>
<reference evidence="3 4" key="1">
    <citation type="journal article" date="2018" name="MBio">
        <title>Comparative Genomics Reveals the Core Gene Toolbox for the Fungus-Insect Symbiosis.</title>
        <authorList>
            <person name="Wang Y."/>
            <person name="Stata M."/>
            <person name="Wang W."/>
            <person name="Stajich J.E."/>
            <person name="White M.M."/>
            <person name="Moncalvo J.M."/>
        </authorList>
    </citation>
    <scope>NUCLEOTIDE SEQUENCE [LARGE SCALE GENOMIC DNA]</scope>
    <source>
        <strain evidence="3 4">AUS-126-30</strain>
    </source>
</reference>
<dbReference type="InterPro" id="IPR051165">
    <property type="entry name" value="Multifunctional_ANK_Repeat"/>
</dbReference>
<dbReference type="InterPro" id="IPR036770">
    <property type="entry name" value="Ankyrin_rpt-contain_sf"/>
</dbReference>
<dbReference type="SUPFAM" id="SSF48403">
    <property type="entry name" value="Ankyrin repeat"/>
    <property type="match status" value="2"/>
</dbReference>
<dbReference type="InterPro" id="IPR002110">
    <property type="entry name" value="Ankyrin_rpt"/>
</dbReference>
<organism evidence="3 4">
    <name type="scientific">Smittium angustum</name>
    <dbReference type="NCBI Taxonomy" id="133377"/>
    <lineage>
        <taxon>Eukaryota</taxon>
        <taxon>Fungi</taxon>
        <taxon>Fungi incertae sedis</taxon>
        <taxon>Zoopagomycota</taxon>
        <taxon>Kickxellomycotina</taxon>
        <taxon>Harpellomycetes</taxon>
        <taxon>Harpellales</taxon>
        <taxon>Legeriomycetaceae</taxon>
        <taxon>Smittium</taxon>
    </lineage>
</organism>
<dbReference type="SMART" id="SM00248">
    <property type="entry name" value="ANK"/>
    <property type="match status" value="10"/>
</dbReference>
<keyword evidence="2" id="KW-0040">ANK repeat</keyword>
<name>A0A2U1J424_SMIAN</name>
<proteinExistence type="predicted"/>
<dbReference type="Proteomes" id="UP000245591">
    <property type="component" value="Unassembled WGS sequence"/>
</dbReference>
<evidence type="ECO:0000313" key="4">
    <source>
        <dbReference type="Proteomes" id="UP000245591"/>
    </source>
</evidence>
<comment type="caution">
    <text evidence="3">The sequence shown here is derived from an EMBL/GenBank/DDBJ whole genome shotgun (WGS) entry which is preliminary data.</text>
</comment>
<sequence length="838" mass="97524">MDSDHPNLNENCPLLNLSFEILAKIFISAKNLELVTVSKLMYQISHNTSVQIQCVSWGKNFLQEKSLLYYRKRLWFNKNFLTAMIKKYPYNDVYCHVLNKALQTHNSDIVKFLLSKTRIDRINNPDDPETKLYIIRPLVAVNSIRRFLKLSPDKKTFNLLENAHKTELNVQQEHGITPEMVVNNKIKIIGHKPLHKNTYKDFFNFFVNQNNSEMVCHILSVLDLNYNEYTKCFETCVESDHLEMAKIIYEYGLDYGLLDKQEALEYSFQCTNPEIVEYVIDDIGIKMKSHELIELACRKNNINFITHTLKRTDIEHKYHKIFNLIADEYFVDALNLIVDKIDLAKVDHMTLTDLADIRNTKFLGKLIDIGFDISTDDDRMFVNCTNNSYRSGENNPFFSYKNPCTDDDIYRLLRRLLHLGANVYVNDSDYMEPLIKRNPEMAKLVLEYSFMPHPNTNLLFQVACFEQAIGIIRLLLRNNANLIRDNKKLIYELGRKEKFETLELLFEHGVSMNNNEGTYLLLVAIEEKKMDLVNFLLKWDVQINYKTGIMFWYACKNQCYVVVERILKSGLLENKSIEYEFIIACRNNDITIIELILKYSSNEEKIILLDLNHGSPLNIVAKNDYRKSYEILLANGAKINRGRKLFIDGCHFGYVEIVKRNLQEQGKKINKKVLNKGILFAARFSMEIFNLCFEFIKDSPKKILFQNTLNELCEIFCENGNLNVVKQVVELGADIKSIGNNTLVRLFNNGYIDILNYLSESGIDENQKNILKFINAISENNLQRVKSTFNSIIDINMYNSYALRVACEKGYLELVRLLLSNGAKPPLYAPVLLSKRMI</sequence>
<accession>A0A2U1J424</accession>
<protein>
    <submittedName>
        <fullName evidence="3">Uncharacterized protein</fullName>
    </submittedName>
</protein>
<dbReference type="Gene3D" id="1.25.40.20">
    <property type="entry name" value="Ankyrin repeat-containing domain"/>
    <property type="match status" value="3"/>
</dbReference>
<keyword evidence="4" id="KW-1185">Reference proteome</keyword>
<dbReference type="AlphaFoldDB" id="A0A2U1J424"/>
<dbReference type="EMBL" id="MBFU01000384">
    <property type="protein sequence ID" value="PVZ99836.1"/>
    <property type="molecule type" value="Genomic_DNA"/>
</dbReference>
<evidence type="ECO:0000256" key="1">
    <source>
        <dbReference type="ARBA" id="ARBA00022737"/>
    </source>
</evidence>
<keyword evidence="1" id="KW-0677">Repeat</keyword>